<feature type="transmembrane region" description="Helical" evidence="6">
    <location>
        <begin position="436"/>
        <end position="457"/>
    </location>
</feature>
<sequence>MTEKPNHIPDYASSHAPGKIVSTDIHDEHLAKRYSPLSVIAFAFTTTNSWVAFGSGLAVPLACGGGPGIIYGLIVGGIIMATINIGFAELASAFPSAGGQYHIVYMVFPPSTRRVAAFFTGWISIIYIMAALASCNFFVASSILDLVALWHPTYAIEAWHTYLMHILLCIIAFGATSRFPAAIGRVGITVFWLSLAGFIASMVTLLSVSDGKQSGTFVFEEYKNVSGWSDGWAMIIGITACLWAYSGVDGPTHLAEEVPNPSRNVPIAIFLTIGLGITTVLAWTIALMFSIKDVDAIIESTVPILEVYNQALNSKVASTIWSVYYIVLFYDIVLNLFIFAGRTIWSLSRDGGLPFSRFLSHLSWASPVRAAAVMLVLEIVVGILYVASTTAYSSFINLTLFTLNITVALPQAALLFRGRGCLPERAFSLGKFGYPINAIATLFVIFFSITFCFPAFMPITSSSMNYLIVVMVIGLVFTACLWFGGLRKTFTGPQVAIEGGDHETAQGVSSERPM</sequence>
<protein>
    <recommendedName>
        <fullName evidence="9">Amino acid transporter</fullName>
    </recommendedName>
</protein>
<evidence type="ECO:0000256" key="2">
    <source>
        <dbReference type="ARBA" id="ARBA00022448"/>
    </source>
</evidence>
<feature type="transmembrane region" description="Helical" evidence="6">
    <location>
        <begin position="366"/>
        <end position="388"/>
    </location>
</feature>
<keyword evidence="4 6" id="KW-1133">Transmembrane helix</keyword>
<dbReference type="PANTHER" id="PTHR45649">
    <property type="entry name" value="AMINO-ACID PERMEASE BAT1"/>
    <property type="match status" value="1"/>
</dbReference>
<keyword evidence="8" id="KW-1185">Reference proteome</keyword>
<comment type="subcellular location">
    <subcellularLocation>
        <location evidence="1">Membrane</location>
        <topology evidence="1">Multi-pass membrane protein</topology>
    </subcellularLocation>
</comment>
<accession>A0A9W8QYN6</accession>
<dbReference type="EMBL" id="JAOQAV010000051">
    <property type="protein sequence ID" value="KAJ4180118.1"/>
    <property type="molecule type" value="Genomic_DNA"/>
</dbReference>
<feature type="transmembrane region" description="Helical" evidence="6">
    <location>
        <begin position="323"/>
        <end position="345"/>
    </location>
</feature>
<dbReference type="PANTHER" id="PTHR45649:SF11">
    <property type="entry name" value="TRANSPORTER, PUTATIVE (EUROFUNG)-RELATED"/>
    <property type="match status" value="1"/>
</dbReference>
<feature type="transmembrane region" description="Helical" evidence="6">
    <location>
        <begin position="463"/>
        <end position="484"/>
    </location>
</feature>
<dbReference type="AlphaFoldDB" id="A0A9W8QYN6"/>
<keyword evidence="3 6" id="KW-0812">Transmembrane</keyword>
<feature type="transmembrane region" description="Helical" evidence="6">
    <location>
        <begin position="115"/>
        <end position="139"/>
    </location>
</feature>
<keyword evidence="2" id="KW-0813">Transport</keyword>
<feature type="transmembrane region" description="Helical" evidence="6">
    <location>
        <begin position="159"/>
        <end position="176"/>
    </location>
</feature>
<feature type="transmembrane region" description="Helical" evidence="6">
    <location>
        <begin position="188"/>
        <end position="208"/>
    </location>
</feature>
<comment type="caution">
    <text evidence="7">The sequence shown here is derived from an EMBL/GenBank/DDBJ whole genome shotgun (WGS) entry which is preliminary data.</text>
</comment>
<dbReference type="InterPro" id="IPR002293">
    <property type="entry name" value="AA/rel_permease1"/>
</dbReference>
<evidence type="ECO:0008006" key="9">
    <source>
        <dbReference type="Google" id="ProtNLM"/>
    </source>
</evidence>
<evidence type="ECO:0000313" key="8">
    <source>
        <dbReference type="Proteomes" id="UP001152087"/>
    </source>
</evidence>
<evidence type="ECO:0000256" key="5">
    <source>
        <dbReference type="ARBA" id="ARBA00023136"/>
    </source>
</evidence>
<dbReference type="Pfam" id="PF13520">
    <property type="entry name" value="AA_permease_2"/>
    <property type="match status" value="1"/>
</dbReference>
<dbReference type="Gene3D" id="1.20.1740.10">
    <property type="entry name" value="Amino acid/polyamine transporter I"/>
    <property type="match status" value="1"/>
</dbReference>
<keyword evidence="5 6" id="KW-0472">Membrane</keyword>
<organism evidence="7 8">
    <name type="scientific">Fusarium falciforme</name>
    <dbReference type="NCBI Taxonomy" id="195108"/>
    <lineage>
        <taxon>Eukaryota</taxon>
        <taxon>Fungi</taxon>
        <taxon>Dikarya</taxon>
        <taxon>Ascomycota</taxon>
        <taxon>Pezizomycotina</taxon>
        <taxon>Sordariomycetes</taxon>
        <taxon>Hypocreomycetidae</taxon>
        <taxon>Hypocreales</taxon>
        <taxon>Nectriaceae</taxon>
        <taxon>Fusarium</taxon>
        <taxon>Fusarium solani species complex</taxon>
    </lineage>
</organism>
<feature type="transmembrane region" description="Helical" evidence="6">
    <location>
        <begin position="68"/>
        <end position="94"/>
    </location>
</feature>
<dbReference type="GO" id="GO:0022857">
    <property type="term" value="F:transmembrane transporter activity"/>
    <property type="evidence" value="ECO:0007669"/>
    <property type="project" value="InterPro"/>
</dbReference>
<gene>
    <name evidence="7" type="ORF">NW755_011967</name>
</gene>
<evidence type="ECO:0000256" key="1">
    <source>
        <dbReference type="ARBA" id="ARBA00004141"/>
    </source>
</evidence>
<evidence type="ECO:0000313" key="7">
    <source>
        <dbReference type="EMBL" id="KAJ4180118.1"/>
    </source>
</evidence>
<feature type="transmembrane region" description="Helical" evidence="6">
    <location>
        <begin position="228"/>
        <end position="246"/>
    </location>
</feature>
<dbReference type="GO" id="GO:0016020">
    <property type="term" value="C:membrane"/>
    <property type="evidence" value="ECO:0007669"/>
    <property type="project" value="UniProtKB-SubCell"/>
</dbReference>
<evidence type="ECO:0000256" key="6">
    <source>
        <dbReference type="SAM" id="Phobius"/>
    </source>
</evidence>
<feature type="transmembrane region" description="Helical" evidence="6">
    <location>
        <begin position="394"/>
        <end position="416"/>
    </location>
</feature>
<proteinExistence type="predicted"/>
<reference evidence="7" key="1">
    <citation type="submission" date="2022-09" db="EMBL/GenBank/DDBJ databases">
        <title>Fusarium specimens isolated from Avocado Roots.</title>
        <authorList>
            <person name="Stajich J."/>
            <person name="Roper C."/>
            <person name="Heimlech-Rivalta G."/>
        </authorList>
    </citation>
    <scope>NUCLEOTIDE SEQUENCE</scope>
    <source>
        <strain evidence="7">A02</strain>
    </source>
</reference>
<name>A0A9W8QYN6_9HYPO</name>
<evidence type="ECO:0000256" key="3">
    <source>
        <dbReference type="ARBA" id="ARBA00022692"/>
    </source>
</evidence>
<evidence type="ECO:0000256" key="4">
    <source>
        <dbReference type="ARBA" id="ARBA00022989"/>
    </source>
</evidence>
<feature type="transmembrane region" description="Helical" evidence="6">
    <location>
        <begin position="267"/>
        <end position="291"/>
    </location>
</feature>
<feature type="transmembrane region" description="Helical" evidence="6">
    <location>
        <begin position="39"/>
        <end position="62"/>
    </location>
</feature>
<dbReference type="PIRSF" id="PIRSF006060">
    <property type="entry name" value="AA_transporter"/>
    <property type="match status" value="1"/>
</dbReference>
<dbReference type="Proteomes" id="UP001152087">
    <property type="component" value="Unassembled WGS sequence"/>
</dbReference>